<dbReference type="NCBIfam" id="TIGR01987">
    <property type="entry name" value="HI0074"/>
    <property type="match status" value="1"/>
</dbReference>
<dbReference type="SUPFAM" id="SSF81593">
    <property type="entry name" value="Nucleotidyltransferase substrate binding subunit/domain"/>
    <property type="match status" value="1"/>
</dbReference>
<accession>A0A1F5VGT7</accession>
<reference evidence="2 3" key="1">
    <citation type="journal article" date="2016" name="Nat. Commun.">
        <title>Thousands of microbial genomes shed light on interconnected biogeochemical processes in an aquifer system.</title>
        <authorList>
            <person name="Anantharaman K."/>
            <person name="Brown C.T."/>
            <person name="Hug L.A."/>
            <person name="Sharon I."/>
            <person name="Castelle C.J."/>
            <person name="Probst A.J."/>
            <person name="Thomas B.C."/>
            <person name="Singh A."/>
            <person name="Wilkins M.J."/>
            <person name="Karaoz U."/>
            <person name="Brodie E.L."/>
            <person name="Williams K.H."/>
            <person name="Hubbard S.S."/>
            <person name="Banfield J.F."/>
        </authorList>
    </citation>
    <scope>NUCLEOTIDE SEQUENCE [LARGE SCALE GENOMIC DNA]</scope>
</reference>
<organism evidence="2 3">
    <name type="scientific">Candidatus Giovannonibacteria bacterium RIFCSPHIGHO2_01_FULL_45_23</name>
    <dbReference type="NCBI Taxonomy" id="1798325"/>
    <lineage>
        <taxon>Bacteria</taxon>
        <taxon>Candidatus Giovannoniibacteriota</taxon>
    </lineage>
</organism>
<proteinExistence type="predicted"/>
<dbReference type="Pfam" id="PF08780">
    <property type="entry name" value="NTase_sub_bind"/>
    <property type="match status" value="1"/>
</dbReference>
<dbReference type="Gene3D" id="1.20.120.330">
    <property type="entry name" value="Nucleotidyltransferases domain 2"/>
    <property type="match status" value="1"/>
</dbReference>
<dbReference type="STRING" id="1798325.A2834_02190"/>
<dbReference type="Proteomes" id="UP000179251">
    <property type="component" value="Unassembled WGS sequence"/>
</dbReference>
<gene>
    <name evidence="2" type="ORF">A2834_02190</name>
</gene>
<dbReference type="InterPro" id="IPR010235">
    <property type="entry name" value="HepT"/>
</dbReference>
<keyword evidence="1" id="KW-0175">Coiled coil</keyword>
<sequence length="125" mass="14510">MIKYEALLEELGESLKRLDEALREQKTGFTRDSAIKRFELAFDLAWKSIKTFLEARGISCNSPISCFREAYREGVIGLEDVWIDMVKTRNKTAYVYNEILAEETFGELPRILEALNQLLSKLREN</sequence>
<evidence type="ECO:0008006" key="4">
    <source>
        <dbReference type="Google" id="ProtNLM"/>
    </source>
</evidence>
<comment type="caution">
    <text evidence="2">The sequence shown here is derived from an EMBL/GenBank/DDBJ whole genome shotgun (WGS) entry which is preliminary data.</text>
</comment>
<dbReference type="EMBL" id="MFHD01000022">
    <property type="protein sequence ID" value="OGF62141.1"/>
    <property type="molecule type" value="Genomic_DNA"/>
</dbReference>
<evidence type="ECO:0000256" key="1">
    <source>
        <dbReference type="SAM" id="Coils"/>
    </source>
</evidence>
<name>A0A1F5VGT7_9BACT</name>
<evidence type="ECO:0000313" key="3">
    <source>
        <dbReference type="Proteomes" id="UP000179251"/>
    </source>
</evidence>
<protein>
    <recommendedName>
        <fullName evidence="4">Nucleotidyltransferase</fullName>
    </recommendedName>
</protein>
<dbReference type="AlphaFoldDB" id="A0A1F5VGT7"/>
<evidence type="ECO:0000313" key="2">
    <source>
        <dbReference type="EMBL" id="OGF62141.1"/>
    </source>
</evidence>
<feature type="coiled-coil region" evidence="1">
    <location>
        <begin position="1"/>
        <end position="28"/>
    </location>
</feature>